<keyword evidence="1" id="KW-1133">Transmembrane helix</keyword>
<evidence type="ECO:0000256" key="1">
    <source>
        <dbReference type="SAM" id="Phobius"/>
    </source>
</evidence>
<accession>A0ABM9I2R8</accession>
<keyword evidence="1" id="KW-0812">Transmembrane</keyword>
<feature type="transmembrane region" description="Helical" evidence="1">
    <location>
        <begin position="107"/>
        <end position="125"/>
    </location>
</feature>
<dbReference type="RefSeq" id="WP_026611564.1">
    <property type="nucleotide sequence ID" value="NZ_OX458333.1"/>
</dbReference>
<dbReference type="Proteomes" id="UP001162030">
    <property type="component" value="Chromosome"/>
</dbReference>
<name>A0ABM9I2R8_9GAMM</name>
<sequence>MFEFLFEVIGEFVLQTVLEALVELGLHSLAEPFRRQPNPWLAGLGYTIFGAAMGGLSLLVFPTHLVAVKALRLANLVLTPAAVGLLMCAMGAWRARRGEPVLRIDRFAFGYLFALSLALVHFWFAQ</sequence>
<reference evidence="2 3" key="1">
    <citation type="submission" date="2023-03" db="EMBL/GenBank/DDBJ databases">
        <authorList>
            <person name="Pearce D."/>
        </authorList>
    </citation>
    <scope>NUCLEOTIDE SEQUENCE [LARGE SCALE GENOMIC DNA]</scope>
    <source>
        <strain evidence="2">Msz</strain>
    </source>
</reference>
<evidence type="ECO:0000313" key="3">
    <source>
        <dbReference type="Proteomes" id="UP001162030"/>
    </source>
</evidence>
<feature type="transmembrane region" description="Helical" evidence="1">
    <location>
        <begin position="73"/>
        <end position="95"/>
    </location>
</feature>
<proteinExistence type="predicted"/>
<gene>
    <name evidence="2" type="ORF">MSZNOR_2497</name>
</gene>
<organism evidence="2 3">
    <name type="scientific">Methylocaldum szegediense</name>
    <dbReference type="NCBI Taxonomy" id="73780"/>
    <lineage>
        <taxon>Bacteria</taxon>
        <taxon>Pseudomonadati</taxon>
        <taxon>Pseudomonadota</taxon>
        <taxon>Gammaproteobacteria</taxon>
        <taxon>Methylococcales</taxon>
        <taxon>Methylococcaceae</taxon>
        <taxon>Methylocaldum</taxon>
    </lineage>
</organism>
<keyword evidence="1" id="KW-0472">Membrane</keyword>
<evidence type="ECO:0000313" key="2">
    <source>
        <dbReference type="EMBL" id="CAI8850398.1"/>
    </source>
</evidence>
<keyword evidence="3" id="KW-1185">Reference proteome</keyword>
<dbReference type="EMBL" id="OX458333">
    <property type="protein sequence ID" value="CAI8850398.1"/>
    <property type="molecule type" value="Genomic_DNA"/>
</dbReference>
<protein>
    <submittedName>
        <fullName evidence="2">Uncharacterized protein</fullName>
    </submittedName>
</protein>
<feature type="transmembrane region" description="Helical" evidence="1">
    <location>
        <begin position="41"/>
        <end position="61"/>
    </location>
</feature>